<evidence type="ECO:0000313" key="15">
    <source>
        <dbReference type="Proteomes" id="UP000017052"/>
    </source>
</evidence>
<dbReference type="OrthoDB" id="9779889at2"/>
<comment type="subunit">
    <text evidence="9">Homodimer.</text>
</comment>
<evidence type="ECO:0000313" key="14">
    <source>
        <dbReference type="EMBL" id="ERK54790.1"/>
    </source>
</evidence>
<feature type="binding site" evidence="9">
    <location>
        <position position="217"/>
    </location>
    <ligand>
        <name>Zn(2+)</name>
        <dbReference type="ChEBI" id="CHEBI:29105"/>
        <label>1</label>
    </ligand>
</feature>
<dbReference type="InterPro" id="IPR001623">
    <property type="entry name" value="DnaJ_domain"/>
</dbReference>
<dbReference type="CDD" id="cd10747">
    <property type="entry name" value="DnaJ_C"/>
    <property type="match status" value="1"/>
</dbReference>
<dbReference type="Gene3D" id="1.10.287.110">
    <property type="entry name" value="DnaJ domain"/>
    <property type="match status" value="1"/>
</dbReference>
<dbReference type="PRINTS" id="PR00625">
    <property type="entry name" value="JDOMAIN"/>
</dbReference>
<keyword evidence="2 9" id="KW-0235">DNA replication</keyword>
<feature type="repeat" description="CXXCXGXG motif" evidence="9">
    <location>
        <begin position="217"/>
        <end position="224"/>
    </location>
</feature>
<dbReference type="HAMAP" id="MF_01152">
    <property type="entry name" value="DnaJ"/>
    <property type="match status" value="1"/>
</dbReference>
<evidence type="ECO:0000256" key="6">
    <source>
        <dbReference type="ARBA" id="ARBA00022833"/>
    </source>
</evidence>
<feature type="repeat" description="CXXCXGXG motif" evidence="9">
    <location>
        <begin position="163"/>
        <end position="170"/>
    </location>
</feature>
<keyword evidence="4 9" id="KW-0677">Repeat</keyword>
<feature type="zinc finger region" description="CR-type" evidence="10">
    <location>
        <begin position="150"/>
        <end position="229"/>
    </location>
</feature>
<name>U2PW95_9ACTN</name>
<evidence type="ECO:0000256" key="4">
    <source>
        <dbReference type="ARBA" id="ARBA00022737"/>
    </source>
</evidence>
<dbReference type="GO" id="GO:0005737">
    <property type="term" value="C:cytoplasm"/>
    <property type="evidence" value="ECO:0007669"/>
    <property type="project" value="UniProtKB-SubCell"/>
</dbReference>
<dbReference type="InterPro" id="IPR008971">
    <property type="entry name" value="HSP40/DnaJ_pept-bd"/>
</dbReference>
<comment type="subcellular location">
    <subcellularLocation>
        <location evidence="9">Cytoplasm</location>
    </subcellularLocation>
</comment>
<dbReference type="GO" id="GO:0005524">
    <property type="term" value="F:ATP binding"/>
    <property type="evidence" value="ECO:0007669"/>
    <property type="project" value="InterPro"/>
</dbReference>
<dbReference type="NCBIfam" id="NF008035">
    <property type="entry name" value="PRK10767.1"/>
    <property type="match status" value="1"/>
</dbReference>
<dbReference type="CDD" id="cd06257">
    <property type="entry name" value="DnaJ"/>
    <property type="match status" value="1"/>
</dbReference>
<evidence type="ECO:0000256" key="10">
    <source>
        <dbReference type="PROSITE-ProRule" id="PRU00546"/>
    </source>
</evidence>
<evidence type="ECO:0000256" key="8">
    <source>
        <dbReference type="ARBA" id="ARBA00023186"/>
    </source>
</evidence>
<evidence type="ECO:0000256" key="2">
    <source>
        <dbReference type="ARBA" id="ARBA00022705"/>
    </source>
</evidence>
<keyword evidence="5 9" id="KW-0863">Zinc-finger</keyword>
<feature type="repeat" description="CXXCXGXG motif" evidence="9">
    <location>
        <begin position="180"/>
        <end position="187"/>
    </location>
</feature>
<evidence type="ECO:0000256" key="7">
    <source>
        <dbReference type="ARBA" id="ARBA00023016"/>
    </source>
</evidence>
<dbReference type="CDD" id="cd10719">
    <property type="entry name" value="DnaJ_zf"/>
    <property type="match status" value="1"/>
</dbReference>
<dbReference type="Pfam" id="PF00684">
    <property type="entry name" value="DnaJ_CXXCXGXG"/>
    <property type="match status" value="1"/>
</dbReference>
<dbReference type="Pfam" id="PF01556">
    <property type="entry name" value="DnaJ_C"/>
    <property type="match status" value="1"/>
</dbReference>
<evidence type="ECO:0000256" key="3">
    <source>
        <dbReference type="ARBA" id="ARBA00022723"/>
    </source>
</evidence>
<feature type="binding site" evidence="9">
    <location>
        <position position="203"/>
    </location>
    <ligand>
        <name>Zn(2+)</name>
        <dbReference type="ChEBI" id="CHEBI:29105"/>
        <label>2</label>
    </ligand>
</feature>
<evidence type="ECO:0000256" key="1">
    <source>
        <dbReference type="ARBA" id="ARBA00022490"/>
    </source>
</evidence>
<dbReference type="SUPFAM" id="SSF57938">
    <property type="entry name" value="DnaJ/Hsp40 cysteine-rich domain"/>
    <property type="match status" value="1"/>
</dbReference>
<dbReference type="NCBIfam" id="TIGR02349">
    <property type="entry name" value="DnaJ_bact"/>
    <property type="match status" value="1"/>
</dbReference>
<dbReference type="Gene3D" id="6.20.20.10">
    <property type="match status" value="2"/>
</dbReference>
<feature type="repeat" description="CXXCXGXG motif" evidence="9">
    <location>
        <begin position="203"/>
        <end position="210"/>
    </location>
</feature>
<dbReference type="GO" id="GO:0031072">
    <property type="term" value="F:heat shock protein binding"/>
    <property type="evidence" value="ECO:0007669"/>
    <property type="project" value="InterPro"/>
</dbReference>
<dbReference type="PROSITE" id="PS00636">
    <property type="entry name" value="DNAJ_1"/>
    <property type="match status" value="1"/>
</dbReference>
<dbReference type="PROSITE" id="PS51188">
    <property type="entry name" value="ZF_CR"/>
    <property type="match status" value="1"/>
</dbReference>
<dbReference type="PROSITE" id="PS50076">
    <property type="entry name" value="DNAJ_2"/>
    <property type="match status" value="1"/>
</dbReference>
<feature type="domain" description="CR-type" evidence="13">
    <location>
        <begin position="150"/>
        <end position="229"/>
    </location>
</feature>
<protein>
    <recommendedName>
        <fullName evidence="9">Chaperone protein DnaJ</fullName>
    </recommendedName>
</protein>
<evidence type="ECO:0000256" key="9">
    <source>
        <dbReference type="HAMAP-Rule" id="MF_01152"/>
    </source>
</evidence>
<evidence type="ECO:0000256" key="11">
    <source>
        <dbReference type="SAM" id="MobiDB-lite"/>
    </source>
</evidence>
<dbReference type="PANTHER" id="PTHR43096:SF54">
    <property type="entry name" value="CHAPERONE PROTEIN DNAJ 1"/>
    <property type="match status" value="1"/>
</dbReference>
<sequence length="384" mass="40292">MSTKDWLEKDYYKVLGVSKNAKPEQIKKAFRRIARENHPDQHPGDRRAEERFKEASEANDVLSDPAKRKEYDELRAGGGFHFNRPGGAGGANVNDVFRNMTGGMGDSGLGDLFGGLFTGGASRRTSARHARRGADVEGEVSISFGEAVKGTTVGMQMVSDDACPACRGTGARAGTVPRVCPNCQGSGVRTGSAQGVFGLTEPCATCSGRGMIVDDPCTSCHGSGRARSQRTMQVRIPAGVTDGQRIRVRGKGSKGENGGAPGDLYVLVHVAAHPLFGRSGDNLTVTVPVTYAEAALGAEIEVPSLEGGRVRLRIPAGTPNGRTFRVRGKGIGRAKGGRGDLLVSVEVQVPAHLSDAARAALEDYVRAVAEPDPRAGMAARAAKG</sequence>
<feature type="region of interest" description="Disordered" evidence="11">
    <location>
        <begin position="32"/>
        <end position="68"/>
    </location>
</feature>
<dbReference type="SUPFAM" id="SSF46565">
    <property type="entry name" value="Chaperone J-domain"/>
    <property type="match status" value="1"/>
</dbReference>
<keyword evidence="1 9" id="KW-0963">Cytoplasm</keyword>
<dbReference type="RefSeq" id="WP_021797801.1">
    <property type="nucleotide sequence ID" value="NZ_ACVN02000206.1"/>
</dbReference>
<dbReference type="PANTHER" id="PTHR43096">
    <property type="entry name" value="DNAJ HOMOLOG 1, MITOCHONDRIAL-RELATED"/>
    <property type="match status" value="1"/>
</dbReference>
<organism evidence="14 15">
    <name type="scientific">Propionibacterium acidifaciens F0233</name>
    <dbReference type="NCBI Taxonomy" id="553198"/>
    <lineage>
        <taxon>Bacteria</taxon>
        <taxon>Bacillati</taxon>
        <taxon>Actinomycetota</taxon>
        <taxon>Actinomycetes</taxon>
        <taxon>Propionibacteriales</taxon>
        <taxon>Propionibacteriaceae</taxon>
        <taxon>Propionibacterium</taxon>
    </lineage>
</organism>
<feature type="binding site" evidence="9">
    <location>
        <position position="166"/>
    </location>
    <ligand>
        <name>Zn(2+)</name>
        <dbReference type="ChEBI" id="CHEBI:29105"/>
        <label>1</label>
    </ligand>
</feature>
<evidence type="ECO:0000259" key="12">
    <source>
        <dbReference type="PROSITE" id="PS50076"/>
    </source>
</evidence>
<dbReference type="Proteomes" id="UP000017052">
    <property type="component" value="Unassembled WGS sequence"/>
</dbReference>
<dbReference type="GO" id="GO:0042026">
    <property type="term" value="P:protein refolding"/>
    <property type="evidence" value="ECO:0007669"/>
    <property type="project" value="TreeGrafter"/>
</dbReference>
<dbReference type="GO" id="GO:0008270">
    <property type="term" value="F:zinc ion binding"/>
    <property type="evidence" value="ECO:0007669"/>
    <property type="project" value="UniProtKB-UniRule"/>
</dbReference>
<feature type="binding site" evidence="9">
    <location>
        <position position="163"/>
    </location>
    <ligand>
        <name>Zn(2+)</name>
        <dbReference type="ChEBI" id="CHEBI:29105"/>
        <label>1</label>
    </ligand>
</feature>
<dbReference type="AlphaFoldDB" id="U2PW95"/>
<comment type="domain">
    <text evidence="9">The J domain is necessary and sufficient to stimulate DnaK ATPase activity. Zinc center 1 plays an important role in the autonomous, DnaK-independent chaperone activity of DnaJ. Zinc center 2 is essential for interaction with DnaK and for DnaJ activity.</text>
</comment>
<proteinExistence type="inferred from homology"/>
<feature type="binding site" evidence="9">
    <location>
        <position position="220"/>
    </location>
    <ligand>
        <name>Zn(2+)</name>
        <dbReference type="ChEBI" id="CHEBI:29105"/>
        <label>1</label>
    </ligand>
</feature>
<dbReference type="InterPro" id="IPR036869">
    <property type="entry name" value="J_dom_sf"/>
</dbReference>
<dbReference type="InterPro" id="IPR018253">
    <property type="entry name" value="DnaJ_domain_CS"/>
</dbReference>
<keyword evidence="3 9" id="KW-0479">Metal-binding</keyword>
<comment type="similarity">
    <text evidence="9">Belongs to the DnaJ family.</text>
</comment>
<keyword evidence="7 9" id="KW-0346">Stress response</keyword>
<dbReference type="SUPFAM" id="SSF49493">
    <property type="entry name" value="HSP40/DnaJ peptide-binding domain"/>
    <property type="match status" value="2"/>
</dbReference>
<gene>
    <name evidence="9 14" type="primary">dnaJ</name>
    <name evidence="14" type="ORF">HMPREF0682_2161</name>
</gene>
<feature type="binding site" evidence="9">
    <location>
        <position position="180"/>
    </location>
    <ligand>
        <name>Zn(2+)</name>
        <dbReference type="ChEBI" id="CHEBI:29105"/>
        <label>2</label>
    </ligand>
</feature>
<dbReference type="SMART" id="SM00271">
    <property type="entry name" value="DnaJ"/>
    <property type="match status" value="1"/>
</dbReference>
<dbReference type="GeneID" id="95359600"/>
<reference evidence="14" key="1">
    <citation type="submission" date="2013-08" db="EMBL/GenBank/DDBJ databases">
        <authorList>
            <person name="Durkin A.S."/>
            <person name="Haft D.R."/>
            <person name="McCorrison J."/>
            <person name="Torralba M."/>
            <person name="Gillis M."/>
            <person name="Haft D.H."/>
            <person name="Methe B."/>
            <person name="Sutton G."/>
            <person name="Nelson K.E."/>
        </authorList>
    </citation>
    <scope>NUCLEOTIDE SEQUENCE [LARGE SCALE GENOMIC DNA]</scope>
    <source>
        <strain evidence="14">F0233</strain>
    </source>
</reference>
<dbReference type="GO" id="GO:0009408">
    <property type="term" value="P:response to heat"/>
    <property type="evidence" value="ECO:0007669"/>
    <property type="project" value="InterPro"/>
</dbReference>
<dbReference type="GO" id="GO:0051082">
    <property type="term" value="F:unfolded protein binding"/>
    <property type="evidence" value="ECO:0007669"/>
    <property type="project" value="UniProtKB-UniRule"/>
</dbReference>
<keyword evidence="15" id="KW-1185">Reference proteome</keyword>
<accession>U2PW95</accession>
<dbReference type="Gene3D" id="2.60.260.20">
    <property type="entry name" value="Urease metallochaperone UreE, N-terminal domain"/>
    <property type="match status" value="2"/>
</dbReference>
<feature type="compositionally biased region" description="Basic and acidic residues" evidence="11">
    <location>
        <begin position="32"/>
        <end position="56"/>
    </location>
</feature>
<feature type="binding site" evidence="9">
    <location>
        <position position="206"/>
    </location>
    <ligand>
        <name>Zn(2+)</name>
        <dbReference type="ChEBI" id="CHEBI:29105"/>
        <label>2</label>
    </ligand>
</feature>
<keyword evidence="8 9" id="KW-0143">Chaperone</keyword>
<dbReference type="FunFam" id="2.60.260.20:FF:000013">
    <property type="entry name" value="DnaJ subfamily B member 11"/>
    <property type="match status" value="1"/>
</dbReference>
<dbReference type="InterPro" id="IPR001305">
    <property type="entry name" value="HSP_DnaJ_Cys-rich_dom"/>
</dbReference>
<dbReference type="InterPro" id="IPR002939">
    <property type="entry name" value="DnaJ_C"/>
</dbReference>
<comment type="cofactor">
    <cofactor evidence="9">
        <name>Zn(2+)</name>
        <dbReference type="ChEBI" id="CHEBI:29105"/>
    </cofactor>
    <text evidence="9">Binds 2 Zn(2+) ions per monomer.</text>
</comment>
<dbReference type="InterPro" id="IPR036410">
    <property type="entry name" value="HSP_DnaJ_Cys-rich_dom_sf"/>
</dbReference>
<evidence type="ECO:0000256" key="5">
    <source>
        <dbReference type="ARBA" id="ARBA00022771"/>
    </source>
</evidence>
<feature type="domain" description="J" evidence="12">
    <location>
        <begin position="10"/>
        <end position="75"/>
    </location>
</feature>
<dbReference type="GO" id="GO:0006260">
    <property type="term" value="P:DNA replication"/>
    <property type="evidence" value="ECO:0007669"/>
    <property type="project" value="UniProtKB-KW"/>
</dbReference>
<dbReference type="Pfam" id="PF00226">
    <property type="entry name" value="DnaJ"/>
    <property type="match status" value="1"/>
</dbReference>
<dbReference type="InterPro" id="IPR012724">
    <property type="entry name" value="DnaJ"/>
</dbReference>
<evidence type="ECO:0000259" key="13">
    <source>
        <dbReference type="PROSITE" id="PS51188"/>
    </source>
</evidence>
<feature type="binding site" evidence="9">
    <location>
        <position position="183"/>
    </location>
    <ligand>
        <name>Zn(2+)</name>
        <dbReference type="ChEBI" id="CHEBI:29105"/>
        <label>2</label>
    </ligand>
</feature>
<comment type="function">
    <text evidence="9">Participates actively in the response to hyperosmotic and heat shock by preventing the aggregation of stress-denatured proteins and by disaggregating proteins, also in an autonomous, DnaK-independent fashion. Unfolded proteins bind initially to DnaJ; upon interaction with the DnaJ-bound protein, DnaK hydrolyzes its bound ATP, resulting in the formation of a stable complex. GrpE releases ADP from DnaK; ATP binding to DnaK triggers the release of the substrate protein, thus completing the reaction cycle. Several rounds of ATP-dependent interactions between DnaJ, DnaK and GrpE are required for fully efficient folding. Also involved, together with DnaK and GrpE, in the DNA replication of plasmids through activation of initiation proteins.</text>
</comment>
<dbReference type="EMBL" id="ACVN02000206">
    <property type="protein sequence ID" value="ERK54790.1"/>
    <property type="molecule type" value="Genomic_DNA"/>
</dbReference>
<comment type="caution">
    <text evidence="14">The sequence shown here is derived from an EMBL/GenBank/DDBJ whole genome shotgun (WGS) entry which is preliminary data.</text>
</comment>
<keyword evidence="6 9" id="KW-0862">Zinc</keyword>